<evidence type="ECO:0000313" key="5">
    <source>
        <dbReference type="Proteomes" id="UP000694844"/>
    </source>
</evidence>
<keyword evidence="1 2" id="KW-1015">Disulfide bond</keyword>
<evidence type="ECO:0000259" key="4">
    <source>
        <dbReference type="PROSITE" id="PS50923"/>
    </source>
</evidence>
<dbReference type="Proteomes" id="UP000694844">
    <property type="component" value="Chromosome 9"/>
</dbReference>
<keyword evidence="3" id="KW-1133">Transmembrane helix</keyword>
<keyword evidence="2" id="KW-0768">Sushi</keyword>
<evidence type="ECO:0000256" key="2">
    <source>
        <dbReference type="PROSITE-ProRule" id="PRU00302"/>
    </source>
</evidence>
<feature type="domain" description="Sushi" evidence="4">
    <location>
        <begin position="348"/>
        <end position="405"/>
    </location>
</feature>
<protein>
    <submittedName>
        <fullName evidence="6">Uncharacterized protein LOC111114078</fullName>
    </submittedName>
</protein>
<dbReference type="SUPFAM" id="SSF57535">
    <property type="entry name" value="Complement control module/SCR domain"/>
    <property type="match status" value="1"/>
</dbReference>
<dbReference type="SMART" id="SM00032">
    <property type="entry name" value="CCP"/>
    <property type="match status" value="1"/>
</dbReference>
<dbReference type="CDD" id="cd00033">
    <property type="entry name" value="CCP"/>
    <property type="match status" value="1"/>
</dbReference>
<dbReference type="InterPro" id="IPR035976">
    <property type="entry name" value="Sushi/SCR/CCP_sf"/>
</dbReference>
<organism evidence="5 6">
    <name type="scientific">Crassostrea virginica</name>
    <name type="common">Eastern oyster</name>
    <dbReference type="NCBI Taxonomy" id="6565"/>
    <lineage>
        <taxon>Eukaryota</taxon>
        <taxon>Metazoa</taxon>
        <taxon>Spiralia</taxon>
        <taxon>Lophotrochozoa</taxon>
        <taxon>Mollusca</taxon>
        <taxon>Bivalvia</taxon>
        <taxon>Autobranchia</taxon>
        <taxon>Pteriomorphia</taxon>
        <taxon>Ostreida</taxon>
        <taxon>Ostreoidea</taxon>
        <taxon>Ostreidae</taxon>
        <taxon>Crassostrea</taxon>
    </lineage>
</organism>
<accession>A0A8B8BZ03</accession>
<dbReference type="RefSeq" id="XP_022308074.1">
    <property type="nucleotide sequence ID" value="XM_022452366.1"/>
</dbReference>
<evidence type="ECO:0000256" key="1">
    <source>
        <dbReference type="ARBA" id="ARBA00023157"/>
    </source>
</evidence>
<feature type="disulfide bond" evidence="2">
    <location>
        <begin position="376"/>
        <end position="403"/>
    </location>
</feature>
<dbReference type="GeneID" id="111114078"/>
<keyword evidence="5" id="KW-1185">Reference proteome</keyword>
<sequence>MTVDGTSPETIAHNLMEIPAKVDVQVKINEGGQEYIFPGFGSVPKDDDIGAEYGGVAYSYNISHVLLYVPVHKSSYGGSAGRVITTGGGWYTGPFVGSAITCSVRVRAWRLSDWPKPDFTKSGLTISNGNPYLQVDHCMNNYPTFVTVQLTLANGFVSEGLGIPSLTVDHSAGISACGTLFGVNSQSITLWAASKYYDYVACYRDGWGPNVDLAFASADVTIRAWQFTSSDLVFTSEFSFTKGGTLPGTIPFGTTIDLDHHLVVVEVRDATVARGRVFYGGGSANLGNSGELYGGVLFAYSQSEALLWTPSATSGYLIYVGGLWGDGSDHFHSNSVTIKTTVIQAGYTECPTPPDIPNALKLYNGTLAGSRTLYACPPGFSSNGGSPEVVCDGLAWSTTSYSCSASTIPTVPVTTSSTTTTATPTTTRTTTTLATTPQTTTNPGGCIPVKTNNISLEEFNDIVEGLKISKSNTSSHKRSLTCAYDPRPSSTAIGGVGIAVLCFMFVLLFIMDCTTITKENLDY</sequence>
<dbReference type="OrthoDB" id="6126000at2759"/>
<dbReference type="InterPro" id="IPR000436">
    <property type="entry name" value="Sushi_SCR_CCP_dom"/>
</dbReference>
<evidence type="ECO:0000256" key="3">
    <source>
        <dbReference type="SAM" id="Phobius"/>
    </source>
</evidence>
<evidence type="ECO:0000313" key="6">
    <source>
        <dbReference type="RefSeq" id="XP_022308074.1"/>
    </source>
</evidence>
<feature type="transmembrane region" description="Helical" evidence="3">
    <location>
        <begin position="492"/>
        <end position="511"/>
    </location>
</feature>
<dbReference type="AlphaFoldDB" id="A0A8B8BZ03"/>
<dbReference type="Pfam" id="PF00084">
    <property type="entry name" value="Sushi"/>
    <property type="match status" value="1"/>
</dbReference>
<proteinExistence type="predicted"/>
<reference evidence="6" key="1">
    <citation type="submission" date="2025-08" db="UniProtKB">
        <authorList>
            <consortium name="RefSeq"/>
        </authorList>
    </citation>
    <scope>IDENTIFICATION</scope>
    <source>
        <tissue evidence="6">Whole sample</tissue>
    </source>
</reference>
<comment type="caution">
    <text evidence="2">Lacks conserved residue(s) required for the propagation of feature annotation.</text>
</comment>
<dbReference type="PROSITE" id="PS50923">
    <property type="entry name" value="SUSHI"/>
    <property type="match status" value="1"/>
</dbReference>
<dbReference type="KEGG" id="cvn:111114078"/>
<name>A0A8B8BZ03_CRAVI</name>
<gene>
    <name evidence="6" type="primary">LOC111114078</name>
</gene>
<keyword evidence="3" id="KW-0812">Transmembrane</keyword>
<dbReference type="Gene3D" id="2.10.70.10">
    <property type="entry name" value="Complement Module, domain 1"/>
    <property type="match status" value="1"/>
</dbReference>
<keyword evidence="3" id="KW-0472">Membrane</keyword>